<keyword evidence="4 6" id="KW-0813">Transport</keyword>
<evidence type="ECO:0000313" key="9">
    <source>
        <dbReference type="Proteomes" id="UP000001520"/>
    </source>
</evidence>
<feature type="domain" description="PBP" evidence="7">
    <location>
        <begin position="33"/>
        <end position="311"/>
    </location>
</feature>
<keyword evidence="5 6" id="KW-0592">Phosphate transport</keyword>
<dbReference type="HOGENOM" id="CLU_034528_1_0_0"/>
<dbReference type="Proteomes" id="UP000001520">
    <property type="component" value="Chromosome"/>
</dbReference>
<sequence length="344" mass="38426">MNIWRCLMYKKISILVLGFMFLVSFSIFAKQKIINGAGATFPYPVYSAWAYKYYKETGVRLNYQSIGSGGGVRQIKNRTVDFGASDAPLTPEKLNEYKLYQFPAIIGGVVPVVNIKGLKAGEFKLTKGILANIFLGKITKWNDPEISKVNPGVKLPDAKITVVHRSDGSGTTAIFTKYLAAISDEWKNKVGTGKSVNWPVGIGGKGNEGVANYVKRVKNSIGYVEFAYAKNNKLTYVLLENKEGNFVAPSFDAFKAAAAFANWDKKKGYYLWLVNAPGKDSWPIAGASFILLAKEQVESNKRVVKFYDWAFKNGDEIAEKLLYVPLPKNLKDNIRNYWRELGIY</sequence>
<dbReference type="InterPro" id="IPR024370">
    <property type="entry name" value="PBP_domain"/>
</dbReference>
<dbReference type="InterPro" id="IPR005673">
    <property type="entry name" value="ABC_phos-bd_PstS"/>
</dbReference>
<dbReference type="Gene3D" id="3.40.190.10">
    <property type="entry name" value="Periplasmic binding protein-like II"/>
    <property type="match status" value="2"/>
</dbReference>
<evidence type="ECO:0000256" key="5">
    <source>
        <dbReference type="ARBA" id="ARBA00022592"/>
    </source>
</evidence>
<evidence type="ECO:0000256" key="2">
    <source>
        <dbReference type="ARBA" id="ARBA00008725"/>
    </source>
</evidence>
<protein>
    <recommendedName>
        <fullName evidence="6">Phosphate-binding protein</fullName>
    </recommendedName>
</protein>
<dbReference type="SUPFAM" id="SSF53850">
    <property type="entry name" value="Periplasmic binding protein-like II"/>
    <property type="match status" value="1"/>
</dbReference>
<dbReference type="AlphaFoldDB" id="D3PBC0"/>
<dbReference type="InterPro" id="IPR050962">
    <property type="entry name" value="Phosphate-bind_PstS"/>
</dbReference>
<dbReference type="Pfam" id="PF12849">
    <property type="entry name" value="PBP_like_2"/>
    <property type="match status" value="1"/>
</dbReference>
<dbReference type="NCBIfam" id="NF008171">
    <property type="entry name" value="PRK10918.1"/>
    <property type="match status" value="1"/>
</dbReference>
<proteinExistence type="inferred from homology"/>
<evidence type="ECO:0000256" key="1">
    <source>
        <dbReference type="ARBA" id="ARBA00002841"/>
    </source>
</evidence>
<reference evidence="8 9" key="1">
    <citation type="journal article" date="2010" name="DNA Res.">
        <title>Bacterial lifestyle in a deep-sea hydrothermal vent chimney revealed by the genome sequence of the thermophilic bacterium Deferribacter desulfuricans SSM1.</title>
        <authorList>
            <person name="Takaki Y."/>
            <person name="Shimamura S."/>
            <person name="Nakagawa S."/>
            <person name="Fukuhara Y."/>
            <person name="Horikawa H."/>
            <person name="Ankai A."/>
            <person name="Harada T."/>
            <person name="Hosoyama A."/>
            <person name="Oguchi A."/>
            <person name="Fukui S."/>
            <person name="Fujita N."/>
            <person name="Takami H."/>
            <person name="Takai K."/>
        </authorList>
    </citation>
    <scope>NUCLEOTIDE SEQUENCE [LARGE SCALE GENOMIC DNA]</scope>
    <source>
        <strain evidence="9">DSM 14783 / JCM 11476 / NBRC 101012 / SSM1</strain>
    </source>
</reference>
<dbReference type="STRING" id="639282.DEFDS_0399"/>
<dbReference type="GO" id="GO:0043190">
    <property type="term" value="C:ATP-binding cassette (ABC) transporter complex"/>
    <property type="evidence" value="ECO:0007669"/>
    <property type="project" value="InterPro"/>
</dbReference>
<accession>D3PBC0</accession>
<organism evidence="8 9">
    <name type="scientific">Deferribacter desulfuricans (strain DSM 14783 / JCM 11476 / NBRC 101012 / SSM1)</name>
    <dbReference type="NCBI Taxonomy" id="639282"/>
    <lineage>
        <taxon>Bacteria</taxon>
        <taxon>Pseudomonadati</taxon>
        <taxon>Deferribacterota</taxon>
        <taxon>Deferribacteres</taxon>
        <taxon>Deferribacterales</taxon>
        <taxon>Deferribacteraceae</taxon>
        <taxon>Deferribacter</taxon>
    </lineage>
</organism>
<comment type="subunit">
    <text evidence="3">The complex is composed of two ATP-binding proteins (PstB), two transmembrane proteins (PstC and PstA) and a solute-binding protein (PstS).</text>
</comment>
<dbReference type="CDD" id="cd13565">
    <property type="entry name" value="PBP2_PstS"/>
    <property type="match status" value="1"/>
</dbReference>
<dbReference type="PANTHER" id="PTHR42996">
    <property type="entry name" value="PHOSPHATE-BINDING PROTEIN PSTS"/>
    <property type="match status" value="1"/>
</dbReference>
<dbReference type="PIRSF" id="PIRSF002756">
    <property type="entry name" value="PstS"/>
    <property type="match status" value="1"/>
</dbReference>
<evidence type="ECO:0000313" key="8">
    <source>
        <dbReference type="EMBL" id="BAI79893.1"/>
    </source>
</evidence>
<dbReference type="GO" id="GO:0035435">
    <property type="term" value="P:phosphate ion transmembrane transport"/>
    <property type="evidence" value="ECO:0007669"/>
    <property type="project" value="InterPro"/>
</dbReference>
<gene>
    <name evidence="8" type="primary">pstS</name>
    <name evidence="8" type="ordered locus">DEFDS_0399</name>
</gene>
<evidence type="ECO:0000256" key="3">
    <source>
        <dbReference type="ARBA" id="ARBA00011529"/>
    </source>
</evidence>
<evidence type="ECO:0000256" key="4">
    <source>
        <dbReference type="ARBA" id="ARBA00022448"/>
    </source>
</evidence>
<dbReference type="eggNOG" id="COG0226">
    <property type="taxonomic scope" value="Bacteria"/>
</dbReference>
<evidence type="ECO:0000259" key="7">
    <source>
        <dbReference type="Pfam" id="PF12849"/>
    </source>
</evidence>
<dbReference type="PANTHER" id="PTHR42996:SF1">
    <property type="entry name" value="PHOSPHATE-BINDING PROTEIN PSTS"/>
    <property type="match status" value="1"/>
</dbReference>
<keyword evidence="9" id="KW-1185">Reference proteome</keyword>
<dbReference type="GO" id="GO:0042301">
    <property type="term" value="F:phosphate ion binding"/>
    <property type="evidence" value="ECO:0007669"/>
    <property type="project" value="InterPro"/>
</dbReference>
<comment type="function">
    <text evidence="1">Part of the ABC transporter complex PstSACB involved in phosphate import.</text>
</comment>
<dbReference type="KEGG" id="ddf:DEFDS_0399"/>
<comment type="similarity">
    <text evidence="2 6">Belongs to the PstS family.</text>
</comment>
<evidence type="ECO:0000256" key="6">
    <source>
        <dbReference type="PIRNR" id="PIRNR002756"/>
    </source>
</evidence>
<name>D3PBC0_DEFDS</name>
<dbReference type="NCBIfam" id="TIGR00975">
    <property type="entry name" value="3a0107s03"/>
    <property type="match status" value="1"/>
</dbReference>
<dbReference type="EMBL" id="AP011529">
    <property type="protein sequence ID" value="BAI79893.1"/>
    <property type="molecule type" value="Genomic_DNA"/>
</dbReference>